<dbReference type="Pfam" id="PF08450">
    <property type="entry name" value="SGL"/>
    <property type="match status" value="1"/>
</dbReference>
<dbReference type="EMBL" id="NLAX01001623">
    <property type="protein sequence ID" value="PKS05103.1"/>
    <property type="molecule type" value="Genomic_DNA"/>
</dbReference>
<dbReference type="STRING" id="41688.A0A2N3MY49"/>
<accession>A0A2N3MY49</accession>
<evidence type="ECO:0000313" key="2">
    <source>
        <dbReference type="EMBL" id="PKS05103.1"/>
    </source>
</evidence>
<keyword evidence="3" id="KW-1185">Reference proteome</keyword>
<name>A0A2N3MY49_9PEZI</name>
<evidence type="ECO:0000313" key="3">
    <source>
        <dbReference type="Proteomes" id="UP000233524"/>
    </source>
</evidence>
<dbReference type="Proteomes" id="UP000233524">
    <property type="component" value="Unassembled WGS sequence"/>
</dbReference>
<gene>
    <name evidence="2" type="ORF">jhhlp_008470</name>
</gene>
<dbReference type="AlphaFoldDB" id="A0A2N3MY49"/>
<comment type="caution">
    <text evidence="2">The sequence shown here is derived from an EMBL/GenBank/DDBJ whole genome shotgun (WGS) entry which is preliminary data.</text>
</comment>
<proteinExistence type="predicted"/>
<sequence length="289" mass="29680">MVNIRSLLGAVPYIVSVSAASIAARQGAAATQVVNLASLENIAVRPNGQILVTNMNSPNLYAVDPAAKSSSTAVVVTGATGLSGVREVTPDVFAVIGGKSIYKVDFTGDAPAVTLVKAITEAVNLNGLSSFDDDSVLVADAGKGNVYRFSISTGEYSVVLEDPTMAPSGAIPFGIDGILHVNGTVWYTNIFKNSFHKVEVDETGKAKGAVTTVWTNSMGDDLCVGPNGKIYVATNSPNTVLEVDPASTSPKTVAQVRGSTACAFGRGESDANTLYVTGAQGVFSVNIAA</sequence>
<evidence type="ECO:0000259" key="1">
    <source>
        <dbReference type="Pfam" id="PF08450"/>
    </source>
</evidence>
<dbReference type="InParanoid" id="A0A2N3MY49"/>
<feature type="domain" description="SMP-30/Gluconolactonase/LRE-like region" evidence="1">
    <location>
        <begin position="144"/>
        <end position="279"/>
    </location>
</feature>
<dbReference type="InterPro" id="IPR011042">
    <property type="entry name" value="6-blade_b-propeller_TolB-like"/>
</dbReference>
<reference evidence="2 3" key="1">
    <citation type="journal article" date="2017" name="G3 (Bethesda)">
        <title>First Draft Genome Sequence of the Pathogenic Fungus Lomentospora prolificans (Formerly Scedosporium prolificans).</title>
        <authorList>
            <person name="Luo R."/>
            <person name="Zimin A."/>
            <person name="Workman R."/>
            <person name="Fan Y."/>
            <person name="Pertea G."/>
            <person name="Grossman N."/>
            <person name="Wear M.P."/>
            <person name="Jia B."/>
            <person name="Miller H."/>
            <person name="Casadevall A."/>
            <person name="Timp W."/>
            <person name="Zhang S.X."/>
            <person name="Salzberg S.L."/>
        </authorList>
    </citation>
    <scope>NUCLEOTIDE SEQUENCE [LARGE SCALE GENOMIC DNA]</scope>
    <source>
        <strain evidence="2 3">JHH-5317</strain>
    </source>
</reference>
<dbReference type="InterPro" id="IPR013658">
    <property type="entry name" value="SGL"/>
</dbReference>
<dbReference type="VEuPathDB" id="FungiDB:jhhlp_008470"/>
<dbReference type="PANTHER" id="PTHR42060:SF1">
    <property type="entry name" value="NHL REPEAT-CONTAINING PROTEIN"/>
    <property type="match status" value="1"/>
</dbReference>
<dbReference type="Gene3D" id="2.120.10.30">
    <property type="entry name" value="TolB, C-terminal domain"/>
    <property type="match status" value="1"/>
</dbReference>
<protein>
    <recommendedName>
        <fullName evidence="1">SMP-30/Gluconolactonase/LRE-like region domain-containing protein</fullName>
    </recommendedName>
</protein>
<dbReference type="InterPro" id="IPR052998">
    <property type="entry name" value="Hetero-Diels-Alderase-like"/>
</dbReference>
<organism evidence="2 3">
    <name type="scientific">Lomentospora prolificans</name>
    <dbReference type="NCBI Taxonomy" id="41688"/>
    <lineage>
        <taxon>Eukaryota</taxon>
        <taxon>Fungi</taxon>
        <taxon>Dikarya</taxon>
        <taxon>Ascomycota</taxon>
        <taxon>Pezizomycotina</taxon>
        <taxon>Sordariomycetes</taxon>
        <taxon>Hypocreomycetidae</taxon>
        <taxon>Microascales</taxon>
        <taxon>Microascaceae</taxon>
        <taxon>Lomentospora</taxon>
    </lineage>
</organism>
<dbReference type="SUPFAM" id="SSF63829">
    <property type="entry name" value="Calcium-dependent phosphotriesterase"/>
    <property type="match status" value="1"/>
</dbReference>
<dbReference type="OrthoDB" id="5233393at2759"/>
<dbReference type="PANTHER" id="PTHR42060">
    <property type="entry name" value="NHL REPEAT-CONTAINING PROTEIN-RELATED"/>
    <property type="match status" value="1"/>
</dbReference>